<dbReference type="InterPro" id="IPR019734">
    <property type="entry name" value="TPR_rpt"/>
</dbReference>
<evidence type="ECO:0008006" key="5">
    <source>
        <dbReference type="Google" id="ProtNLM"/>
    </source>
</evidence>
<dbReference type="Gene3D" id="1.25.40.10">
    <property type="entry name" value="Tetratricopeptide repeat domain"/>
    <property type="match status" value="1"/>
</dbReference>
<organism evidence="3 4">
    <name type="scientific">Aliarcobacter skirrowii</name>
    <dbReference type="NCBI Taxonomy" id="28200"/>
    <lineage>
        <taxon>Bacteria</taxon>
        <taxon>Pseudomonadati</taxon>
        <taxon>Campylobacterota</taxon>
        <taxon>Epsilonproteobacteria</taxon>
        <taxon>Campylobacterales</taxon>
        <taxon>Arcobacteraceae</taxon>
        <taxon>Aliarcobacter</taxon>
    </lineage>
</organism>
<dbReference type="EMBL" id="JAUQUR010000011">
    <property type="protein sequence ID" value="MDX4070024.1"/>
    <property type="molecule type" value="Genomic_DNA"/>
</dbReference>
<dbReference type="RefSeq" id="WP_319048514.1">
    <property type="nucleotide sequence ID" value="NZ_JAUQUR010000011.1"/>
</dbReference>
<feature type="transmembrane region" description="Helical" evidence="2">
    <location>
        <begin position="6"/>
        <end position="25"/>
    </location>
</feature>
<feature type="repeat" description="TPR" evidence="1">
    <location>
        <begin position="142"/>
        <end position="175"/>
    </location>
</feature>
<evidence type="ECO:0000256" key="2">
    <source>
        <dbReference type="SAM" id="Phobius"/>
    </source>
</evidence>
<sequence>MNNKIKPILIAISLIAIVFLINLIVEKKKEESRIKKEEIDLKNKFSNAKRFTRLALNEENNEEAMRLINISNSIIPTAENSRQACIVLQNMKKFEESISWCTQGHELGDDLSLLGIALAYRGVKNYEEALNWAFIANEKQIPGSAGTIGLVYSEIGDYVNAEKWYLQAIKDDPKDSQDLNNLISFYIEKLDDKIRGAAYAIASVNNVFPAHTIAKFLIVTHKIPLEDLQKAYELQLNTPILPYKYEEKEKLGILHEESYKRLFEYFISNPSDKY</sequence>
<evidence type="ECO:0000313" key="3">
    <source>
        <dbReference type="EMBL" id="MDX4070024.1"/>
    </source>
</evidence>
<reference evidence="3" key="1">
    <citation type="journal article" date="2023" name="Front. Microbiol.">
        <title>Genomic diversity and taxonomic marker for Arcobacter species.</title>
        <authorList>
            <person name="Zhou G."/>
            <person name="Gu Y."/>
            <person name="Wang H."/>
            <person name="Chen X."/>
            <person name="Zhang X."/>
            <person name="Shao Z."/>
            <person name="Yan X."/>
            <person name="Zhang J."/>
            <person name="Zhang M."/>
        </authorList>
    </citation>
    <scope>NUCLEOTIDE SEQUENCE</scope>
    <source>
        <strain evidence="3">BJSY19SF1-2</strain>
    </source>
</reference>
<dbReference type="AlphaFoldDB" id="A0AAW9DDC0"/>
<keyword evidence="1" id="KW-0802">TPR repeat</keyword>
<keyword evidence="2" id="KW-0472">Membrane</keyword>
<evidence type="ECO:0000256" key="1">
    <source>
        <dbReference type="PROSITE-ProRule" id="PRU00339"/>
    </source>
</evidence>
<keyword evidence="2" id="KW-1133">Transmembrane helix</keyword>
<dbReference type="PROSITE" id="PS50005">
    <property type="entry name" value="TPR"/>
    <property type="match status" value="1"/>
</dbReference>
<accession>A0AAW9DDC0</accession>
<keyword evidence="2" id="KW-0812">Transmembrane</keyword>
<gene>
    <name evidence="3" type="ORF">Q6A80_09860</name>
</gene>
<dbReference type="InterPro" id="IPR011990">
    <property type="entry name" value="TPR-like_helical_dom_sf"/>
</dbReference>
<reference evidence="3" key="2">
    <citation type="submission" date="2023-07" db="EMBL/GenBank/DDBJ databases">
        <authorList>
            <person name="Zhang M."/>
            <person name="Zhou G."/>
        </authorList>
    </citation>
    <scope>NUCLEOTIDE SEQUENCE</scope>
    <source>
        <strain evidence="3">BJSY19SF1-2</strain>
    </source>
</reference>
<comment type="caution">
    <text evidence="3">The sequence shown here is derived from an EMBL/GenBank/DDBJ whole genome shotgun (WGS) entry which is preliminary data.</text>
</comment>
<protein>
    <recommendedName>
        <fullName evidence="5">Tetratricopeptide repeat protein</fullName>
    </recommendedName>
</protein>
<proteinExistence type="predicted"/>
<name>A0AAW9DDC0_9BACT</name>
<evidence type="ECO:0000313" key="4">
    <source>
        <dbReference type="Proteomes" id="UP001283691"/>
    </source>
</evidence>
<dbReference type="Proteomes" id="UP001283691">
    <property type="component" value="Unassembled WGS sequence"/>
</dbReference>
<dbReference type="SUPFAM" id="SSF81901">
    <property type="entry name" value="HCP-like"/>
    <property type="match status" value="1"/>
</dbReference>